<dbReference type="InterPro" id="IPR038092">
    <property type="entry name" value="PHAX_RNA-binding_sf"/>
</dbReference>
<dbReference type="OrthoDB" id="20573at2759"/>
<dbReference type="GO" id="GO:0015031">
    <property type="term" value="P:protein transport"/>
    <property type="evidence" value="ECO:0007669"/>
    <property type="project" value="UniProtKB-KW"/>
</dbReference>
<evidence type="ECO:0000256" key="8">
    <source>
        <dbReference type="ARBA" id="ARBA00022927"/>
    </source>
</evidence>
<evidence type="ECO:0000256" key="4">
    <source>
        <dbReference type="ARBA" id="ARBA00016856"/>
    </source>
</evidence>
<organism evidence="13 14">
    <name type="scientific">Phyllotreta striolata</name>
    <name type="common">Striped flea beetle</name>
    <name type="synonym">Crioceris striolata</name>
    <dbReference type="NCBI Taxonomy" id="444603"/>
    <lineage>
        <taxon>Eukaryota</taxon>
        <taxon>Metazoa</taxon>
        <taxon>Ecdysozoa</taxon>
        <taxon>Arthropoda</taxon>
        <taxon>Hexapoda</taxon>
        <taxon>Insecta</taxon>
        <taxon>Pterygota</taxon>
        <taxon>Neoptera</taxon>
        <taxon>Endopterygota</taxon>
        <taxon>Coleoptera</taxon>
        <taxon>Polyphaga</taxon>
        <taxon>Cucujiformia</taxon>
        <taxon>Chrysomeloidea</taxon>
        <taxon>Chrysomelidae</taxon>
        <taxon>Galerucinae</taxon>
        <taxon>Alticini</taxon>
        <taxon>Phyllotreta</taxon>
    </lineage>
</organism>
<evidence type="ECO:0000256" key="2">
    <source>
        <dbReference type="ARBA" id="ARBA00004496"/>
    </source>
</evidence>
<evidence type="ECO:0000259" key="12">
    <source>
        <dbReference type="Pfam" id="PF10258"/>
    </source>
</evidence>
<feature type="region of interest" description="Disordered" evidence="11">
    <location>
        <begin position="1"/>
        <end position="93"/>
    </location>
</feature>
<keyword evidence="5" id="KW-0813">Transport</keyword>
<protein>
    <recommendedName>
        <fullName evidence="4">Phosphorylated adapter RNA export protein</fullName>
    </recommendedName>
    <alternativeName>
        <fullName evidence="10">RNA U small nuclear RNA export adapter protein</fullName>
    </alternativeName>
</protein>
<dbReference type="Pfam" id="PF10258">
    <property type="entry name" value="PHAX_RNA-bd"/>
    <property type="match status" value="1"/>
</dbReference>
<gene>
    <name evidence="13" type="ORF">PHYEVI_LOCUS5367</name>
</gene>
<keyword evidence="14" id="KW-1185">Reference proteome</keyword>
<dbReference type="Gene3D" id="1.10.10.1440">
    <property type="entry name" value="PHAX RNA-binding domain"/>
    <property type="match status" value="1"/>
</dbReference>
<evidence type="ECO:0000256" key="9">
    <source>
        <dbReference type="ARBA" id="ARBA00023242"/>
    </source>
</evidence>
<dbReference type="GO" id="GO:0005634">
    <property type="term" value="C:nucleus"/>
    <property type="evidence" value="ECO:0007669"/>
    <property type="project" value="UniProtKB-SubCell"/>
</dbReference>
<keyword evidence="8" id="KW-0653">Protein transport</keyword>
<dbReference type="PANTHER" id="PTHR13135:SF0">
    <property type="entry name" value="PHOSPHORYLATED ADAPTER RNA EXPORT PROTEIN"/>
    <property type="match status" value="1"/>
</dbReference>
<comment type="similarity">
    <text evidence="3">Belongs to the PHAX family.</text>
</comment>
<dbReference type="InterPro" id="IPR039047">
    <property type="entry name" value="PHAX"/>
</dbReference>
<feature type="domain" description="Phosphorylated adapter RNA export protein RNA-binding" evidence="12">
    <location>
        <begin position="196"/>
        <end position="278"/>
    </location>
</feature>
<feature type="compositionally biased region" description="Acidic residues" evidence="11">
    <location>
        <begin position="48"/>
        <end position="62"/>
    </location>
</feature>
<comment type="subcellular location">
    <subcellularLocation>
        <location evidence="2">Cytoplasm</location>
    </subcellularLocation>
    <subcellularLocation>
        <location evidence="1">Nucleus</location>
    </subcellularLocation>
</comment>
<reference evidence="13" key="1">
    <citation type="submission" date="2022-01" db="EMBL/GenBank/DDBJ databases">
        <authorList>
            <person name="King R."/>
        </authorList>
    </citation>
    <scope>NUCLEOTIDE SEQUENCE</scope>
</reference>
<evidence type="ECO:0000256" key="11">
    <source>
        <dbReference type="SAM" id="MobiDB-lite"/>
    </source>
</evidence>
<name>A0A9N9XLT0_PHYSR</name>
<feature type="compositionally biased region" description="Basic and acidic residues" evidence="11">
    <location>
        <begin position="171"/>
        <end position="180"/>
    </location>
</feature>
<keyword evidence="6" id="KW-0963">Cytoplasm</keyword>
<evidence type="ECO:0000256" key="7">
    <source>
        <dbReference type="ARBA" id="ARBA00022884"/>
    </source>
</evidence>
<evidence type="ECO:0000256" key="1">
    <source>
        <dbReference type="ARBA" id="ARBA00004123"/>
    </source>
</evidence>
<dbReference type="GO" id="GO:0005737">
    <property type="term" value="C:cytoplasm"/>
    <property type="evidence" value="ECO:0007669"/>
    <property type="project" value="UniProtKB-SubCell"/>
</dbReference>
<evidence type="ECO:0000256" key="10">
    <source>
        <dbReference type="ARBA" id="ARBA00030834"/>
    </source>
</evidence>
<feature type="compositionally biased region" description="Basic residues" evidence="11">
    <location>
        <begin position="67"/>
        <end position="76"/>
    </location>
</feature>
<dbReference type="EMBL" id="OU900095">
    <property type="protein sequence ID" value="CAG9858981.1"/>
    <property type="molecule type" value="Genomic_DNA"/>
</dbReference>
<keyword evidence="9" id="KW-0539">Nucleus</keyword>
<accession>A0A9N9XLT0</accession>
<dbReference type="FunFam" id="1.10.10.1440:FF:000001">
    <property type="entry name" value="phosphorylated adapter RNA export protein-like"/>
    <property type="match status" value="1"/>
</dbReference>
<dbReference type="InterPro" id="IPR019385">
    <property type="entry name" value="PHAX_RNA-binding_domain"/>
</dbReference>
<feature type="compositionally biased region" description="Acidic residues" evidence="11">
    <location>
        <begin position="1"/>
        <end position="19"/>
    </location>
</feature>
<proteinExistence type="inferred from homology"/>
<dbReference type="GO" id="GO:0003723">
    <property type="term" value="F:RNA binding"/>
    <property type="evidence" value="ECO:0007669"/>
    <property type="project" value="UniProtKB-KW"/>
</dbReference>
<dbReference type="GO" id="GO:0006408">
    <property type="term" value="P:snRNA export from nucleus"/>
    <property type="evidence" value="ECO:0007669"/>
    <property type="project" value="InterPro"/>
</dbReference>
<sequence length="391" mass="45182">MEQDEIALEDGELSNDSDEQYTPLERPLNYSSTQPIPRLPVKDTLLSETDEELESNDSDSDSDSNAKKVKKPKIRLKPLPQQRNKKTAKKYDIWSTRLQEDSLAATLNNKCDVVKQDRSRDVESYDYNLAQKYFNSGLGNRFSQPERIGNKRTIDDRNNKDFRQRQQSPNSEREEKGEPREIADLTVDKNGEAEDIANEIANKLCEEKVDLVMRVIKVLGKEKAIEIFQETKELEAEGGMLIMNRTRRRTPGGVYFHLVRHDYHITYDQRNEIFGEERRQIKKIVKEKQKEKAEQAKRKVAVARQKMLPELLTKAELLEVQNLTKKLKERVAERTEQEVCVNPPPTPETDGYENSRDGMDGSPFLLDGGRGVINYEDDLIDLRCGDDMDLF</sequence>
<feature type="region of interest" description="Disordered" evidence="11">
    <location>
        <begin position="140"/>
        <end position="180"/>
    </location>
</feature>
<evidence type="ECO:0000256" key="3">
    <source>
        <dbReference type="ARBA" id="ARBA00006094"/>
    </source>
</evidence>
<dbReference type="AlphaFoldDB" id="A0A9N9XLT0"/>
<keyword evidence="7" id="KW-0694">RNA-binding</keyword>
<dbReference type="Proteomes" id="UP001153712">
    <property type="component" value="Chromosome 2"/>
</dbReference>
<dbReference type="PANTHER" id="PTHR13135">
    <property type="entry name" value="CYTOSOLIC RESINIFERATOXIN BINDING PROTEIN RBP-26"/>
    <property type="match status" value="1"/>
</dbReference>
<evidence type="ECO:0000256" key="6">
    <source>
        <dbReference type="ARBA" id="ARBA00022490"/>
    </source>
</evidence>
<evidence type="ECO:0000313" key="13">
    <source>
        <dbReference type="EMBL" id="CAG9858981.1"/>
    </source>
</evidence>
<evidence type="ECO:0000313" key="14">
    <source>
        <dbReference type="Proteomes" id="UP001153712"/>
    </source>
</evidence>
<evidence type="ECO:0000256" key="5">
    <source>
        <dbReference type="ARBA" id="ARBA00022448"/>
    </source>
</evidence>
<feature type="compositionally biased region" description="Basic and acidic residues" evidence="11">
    <location>
        <begin position="148"/>
        <end position="164"/>
    </location>
</feature>